<dbReference type="EMBL" id="CP033155">
    <property type="protein sequence ID" value="AYO44778.1"/>
    <property type="molecule type" value="Genomic_DNA"/>
</dbReference>
<gene>
    <name evidence="3" type="ORF">DNF11_3828</name>
</gene>
<dbReference type="InterPro" id="IPR015943">
    <property type="entry name" value="WD40/YVTN_repeat-like_dom_sf"/>
</dbReference>
<name>A0A3G2SBI5_MALR7</name>
<dbReference type="OrthoDB" id="18388at2759"/>
<reference evidence="3 4" key="1">
    <citation type="submission" date="2018-10" db="EMBL/GenBank/DDBJ databases">
        <title>Complete genome sequence of Malassezia restricta CBS 7877.</title>
        <authorList>
            <person name="Morand S.C."/>
            <person name="Bertignac M."/>
            <person name="Iltis A."/>
            <person name="Kolder I."/>
            <person name="Pirovano W."/>
            <person name="Jourdain R."/>
            <person name="Clavaud C."/>
        </authorList>
    </citation>
    <scope>NUCLEOTIDE SEQUENCE [LARGE SCALE GENOMIC DNA]</scope>
    <source>
        <strain evidence="3 4">CBS 7877</strain>
    </source>
</reference>
<dbReference type="AlphaFoldDB" id="A0A3G2SBI5"/>
<dbReference type="PANTHER" id="PTHR16038">
    <property type="entry name" value="NOP SEVEN ASSOCIATED PROTEIN 1"/>
    <property type="match status" value="1"/>
</dbReference>
<protein>
    <recommendedName>
        <fullName evidence="5">Ribosome biogenesis protein NSA1</fullName>
    </recommendedName>
</protein>
<dbReference type="GO" id="GO:0030687">
    <property type="term" value="C:preribosome, large subunit precursor"/>
    <property type="evidence" value="ECO:0007669"/>
    <property type="project" value="TreeGrafter"/>
</dbReference>
<evidence type="ECO:0000256" key="2">
    <source>
        <dbReference type="SAM" id="MobiDB-lite"/>
    </source>
</evidence>
<dbReference type="SUPFAM" id="SSF50998">
    <property type="entry name" value="Quinoprotein alcohol dehydrogenase-like"/>
    <property type="match status" value="1"/>
</dbReference>
<dbReference type="VEuPathDB" id="FungiDB:DNF11_3828"/>
<sequence length="462" mass="50857">MVDGGSGSGSRDPMSTAPVPEVRVFVGDSAGRVKVLYTQSKRYETLTVPGCRVGSAMACQALACGLFSLPEPACVLVVARKNGTLDVIHVDQDAESGKLLCTIHEDRMRVGLERWVGLRLSVNGLFACTSGGSFRHVDLAACLHENAFEKDRVSDATCTWTIPSPLHHVAFYPPDASQPVTHVASGGEQVLLSIWSVERWWAHYRQPTEALETPSTPPTSKKRAAPTSSKHRELAPGEVWRAKNLPNDHLSLARPPMIRCIGFARHIPPDGAQDALASMRVMVGTKDGLLRVYEPSKKPRHVQEWPVVPKGQGSIRVLHAMPHTLLVSDTSRHLYMLDGRTGHVQFQYKDMTGTVSDVLTLHDSQQGRTWVLSASLDHLIRLFGTQRSTMLEQYFTGTDHAVSLVVDPQWTPPVPHNDDEDVWAHMSTVGQDASDDDSDTDADEASAQRAEKRHRRTVEKAV</sequence>
<feature type="compositionally biased region" description="Acidic residues" evidence="2">
    <location>
        <begin position="433"/>
        <end position="444"/>
    </location>
</feature>
<evidence type="ECO:0000313" key="4">
    <source>
        <dbReference type="Proteomes" id="UP000269793"/>
    </source>
</evidence>
<dbReference type="GO" id="GO:0005730">
    <property type="term" value="C:nucleolus"/>
    <property type="evidence" value="ECO:0007669"/>
    <property type="project" value="InterPro"/>
</dbReference>
<evidence type="ECO:0008006" key="5">
    <source>
        <dbReference type="Google" id="ProtNLM"/>
    </source>
</evidence>
<proteinExistence type="predicted"/>
<accession>A0A3G2SBI5</accession>
<feature type="region of interest" description="Disordered" evidence="2">
    <location>
        <begin position="411"/>
        <end position="462"/>
    </location>
</feature>
<feature type="compositionally biased region" description="Basic residues" evidence="2">
    <location>
        <begin position="451"/>
        <end position="462"/>
    </location>
</feature>
<feature type="region of interest" description="Disordered" evidence="2">
    <location>
        <begin position="210"/>
        <end position="233"/>
    </location>
</feature>
<evidence type="ECO:0000313" key="3">
    <source>
        <dbReference type="EMBL" id="AYO44778.1"/>
    </source>
</evidence>
<dbReference type="Gene3D" id="2.130.10.10">
    <property type="entry name" value="YVTN repeat-like/Quinoprotein amine dehydrogenase"/>
    <property type="match status" value="1"/>
</dbReference>
<comment type="subunit">
    <text evidence="1">Component of the pre-66S ribosomal particle.</text>
</comment>
<organism evidence="3 4">
    <name type="scientific">Malassezia restricta (strain ATCC 96810 / NBRC 103918 / CBS 7877)</name>
    <name type="common">Seborrheic dermatitis infection agent</name>
    <dbReference type="NCBI Taxonomy" id="425264"/>
    <lineage>
        <taxon>Eukaryota</taxon>
        <taxon>Fungi</taxon>
        <taxon>Dikarya</taxon>
        <taxon>Basidiomycota</taxon>
        <taxon>Ustilaginomycotina</taxon>
        <taxon>Malasseziomycetes</taxon>
        <taxon>Malasseziales</taxon>
        <taxon>Malasseziaceae</taxon>
        <taxon>Malassezia</taxon>
    </lineage>
</organism>
<evidence type="ECO:0000256" key="1">
    <source>
        <dbReference type="ARBA" id="ARBA00011187"/>
    </source>
</evidence>
<dbReference type="Proteomes" id="UP000269793">
    <property type="component" value="Chromosome VIII"/>
</dbReference>
<dbReference type="STRING" id="425264.A0A3G2SBI5"/>
<dbReference type="InterPro" id="IPR037379">
    <property type="entry name" value="WDR74/Nsa1"/>
</dbReference>
<dbReference type="GO" id="GO:0042273">
    <property type="term" value="P:ribosomal large subunit biogenesis"/>
    <property type="evidence" value="ECO:0007669"/>
    <property type="project" value="InterPro"/>
</dbReference>
<dbReference type="InterPro" id="IPR011047">
    <property type="entry name" value="Quinoprotein_ADH-like_sf"/>
</dbReference>
<dbReference type="PANTHER" id="PTHR16038:SF4">
    <property type="entry name" value="WD REPEAT-CONTAINING PROTEIN 74"/>
    <property type="match status" value="1"/>
</dbReference>
<keyword evidence="4" id="KW-1185">Reference proteome</keyword>